<dbReference type="RefSeq" id="WP_144074010.1">
    <property type="nucleotide sequence ID" value="NZ_CP076128.1"/>
</dbReference>
<protein>
    <submittedName>
        <fullName evidence="2">Uncharacterized protein</fullName>
    </submittedName>
</protein>
<dbReference type="Proteomes" id="UP000682802">
    <property type="component" value="Chromosome 1"/>
</dbReference>
<keyword evidence="3" id="KW-1185">Reference proteome</keyword>
<feature type="chain" id="PRO_5045737731" evidence="1">
    <location>
        <begin position="28"/>
        <end position="129"/>
    </location>
</feature>
<evidence type="ECO:0000256" key="1">
    <source>
        <dbReference type="SAM" id="SignalP"/>
    </source>
</evidence>
<organism evidence="2 3">
    <name type="scientific">Flammeovirga kamogawensis</name>
    <dbReference type="NCBI Taxonomy" id="373891"/>
    <lineage>
        <taxon>Bacteria</taxon>
        <taxon>Pseudomonadati</taxon>
        <taxon>Bacteroidota</taxon>
        <taxon>Cytophagia</taxon>
        <taxon>Cytophagales</taxon>
        <taxon>Flammeovirgaceae</taxon>
        <taxon>Flammeovirga</taxon>
    </lineage>
</organism>
<accession>A0ABX8GSS0</accession>
<feature type="signal peptide" evidence="1">
    <location>
        <begin position="1"/>
        <end position="27"/>
    </location>
</feature>
<evidence type="ECO:0000313" key="2">
    <source>
        <dbReference type="EMBL" id="QWG06601.1"/>
    </source>
</evidence>
<name>A0ABX8GSS0_9BACT</name>
<evidence type="ECO:0000313" key="3">
    <source>
        <dbReference type="Proteomes" id="UP000682802"/>
    </source>
</evidence>
<proteinExistence type="predicted"/>
<reference evidence="2 3" key="1">
    <citation type="submission" date="2021-05" db="EMBL/GenBank/DDBJ databases">
        <title>Comparative genomic studies on the polysaccharide-degrading batcterial strains of the Flammeovirga genus.</title>
        <authorList>
            <person name="Zewei F."/>
            <person name="Zheng Z."/>
            <person name="Yu L."/>
            <person name="Ruyue G."/>
            <person name="Yanhong M."/>
            <person name="Yuanyuan C."/>
            <person name="Jingyan G."/>
            <person name="Wenjun H."/>
        </authorList>
    </citation>
    <scope>NUCLEOTIDE SEQUENCE [LARGE SCALE GENOMIC DNA]</scope>
    <source>
        <strain evidence="2 3">YS10</strain>
    </source>
</reference>
<keyword evidence="1" id="KW-0732">Signal</keyword>
<dbReference type="EMBL" id="CP076128">
    <property type="protein sequence ID" value="QWG06601.1"/>
    <property type="molecule type" value="Genomic_DNA"/>
</dbReference>
<gene>
    <name evidence="2" type="ORF">KM029_14920</name>
</gene>
<sequence length="129" mass="14434">MKRYTIHTVFTQLICFLMSFHLFNVSANVNDNLLPNEMHNEIESIYELISVHLFGDDAGMPDNPEGESEGQTIVGVINITWFINSSDVITPNKSIDLDDLPVDSKLPIARPLFYTAPSFPTDTPPPRVA</sequence>